<keyword evidence="1" id="KW-0175">Coiled coil</keyword>
<feature type="coiled-coil region" evidence="1">
    <location>
        <begin position="80"/>
        <end position="107"/>
    </location>
</feature>
<dbReference type="Proteomes" id="UP000572722">
    <property type="component" value="Unassembled WGS sequence"/>
</dbReference>
<dbReference type="Pfam" id="PF01584">
    <property type="entry name" value="CheW"/>
    <property type="match status" value="1"/>
</dbReference>
<dbReference type="GO" id="GO:0007165">
    <property type="term" value="P:signal transduction"/>
    <property type="evidence" value="ECO:0007669"/>
    <property type="project" value="InterPro"/>
</dbReference>
<organism evidence="3 4">
    <name type="scientific">Vibrio tubiashii</name>
    <dbReference type="NCBI Taxonomy" id="29498"/>
    <lineage>
        <taxon>Bacteria</taxon>
        <taxon>Pseudomonadati</taxon>
        <taxon>Pseudomonadota</taxon>
        <taxon>Gammaproteobacteria</taxon>
        <taxon>Vibrionales</taxon>
        <taxon>Vibrionaceae</taxon>
        <taxon>Vibrio</taxon>
        <taxon>Vibrio oreintalis group</taxon>
    </lineage>
</organism>
<evidence type="ECO:0000313" key="4">
    <source>
        <dbReference type="Proteomes" id="UP000572722"/>
    </source>
</evidence>
<dbReference type="RefSeq" id="WP_171322521.1">
    <property type="nucleotide sequence ID" value="NZ_VTXO01000004.1"/>
</dbReference>
<comment type="caution">
    <text evidence="3">The sequence shown here is derived from an EMBL/GenBank/DDBJ whole genome shotgun (WGS) entry which is preliminary data.</text>
</comment>
<feature type="domain" description="CheW-like" evidence="2">
    <location>
        <begin position="194"/>
        <end position="331"/>
    </location>
</feature>
<dbReference type="InterPro" id="IPR014506">
    <property type="entry name" value="UCP020479_CheW"/>
</dbReference>
<reference evidence="3 4" key="1">
    <citation type="submission" date="2019-08" db="EMBL/GenBank/DDBJ databases">
        <title>Draft genome sequencing and comparative genomics of hatchery-associated Vibrios.</title>
        <authorList>
            <person name="Kehlet-Delgado H."/>
            <person name="Mueller R.S."/>
        </authorList>
    </citation>
    <scope>NUCLEOTIDE SEQUENCE [LARGE SCALE GENOMIC DNA]</scope>
    <source>
        <strain evidence="3 4">01-65-5-1</strain>
    </source>
</reference>
<name>A0AAE5GQY4_9VIBR</name>
<dbReference type="GO" id="GO:0006935">
    <property type="term" value="P:chemotaxis"/>
    <property type="evidence" value="ECO:0007669"/>
    <property type="project" value="InterPro"/>
</dbReference>
<accession>A0AAE5GQY4</accession>
<dbReference type="AlphaFoldDB" id="A0AAE5GQY4"/>
<dbReference type="InterPro" id="IPR036061">
    <property type="entry name" value="CheW-like_dom_sf"/>
</dbReference>
<protein>
    <submittedName>
        <fullName evidence="3">Chemotaxis protein CheW</fullName>
    </submittedName>
</protein>
<evidence type="ECO:0000259" key="2">
    <source>
        <dbReference type="PROSITE" id="PS50851"/>
    </source>
</evidence>
<evidence type="ECO:0000256" key="1">
    <source>
        <dbReference type="SAM" id="Coils"/>
    </source>
</evidence>
<dbReference type="SUPFAM" id="SSF50341">
    <property type="entry name" value="CheW-like"/>
    <property type="match status" value="1"/>
</dbReference>
<dbReference type="SMART" id="SM00260">
    <property type="entry name" value="CheW"/>
    <property type="match status" value="1"/>
</dbReference>
<dbReference type="InterPro" id="IPR002545">
    <property type="entry name" value="CheW-lke_dom"/>
</dbReference>
<gene>
    <name evidence="3" type="ORF">F0237_12630</name>
</gene>
<sequence>MTNQSLLSSEQALDDYFSALLEESLEAEVNGLDQEQAPELELVAEAHDEHGEHELEPMVQSVAEKSYYQAPTTEVEVPNLEDVERLLEQLESTNPVAELELEEVMEQNTVEIAQVQTQPAVEEIQDWVVEEPEVLVEEPELKVEVPDFDEVITEPAIAEPEVEIDTSIETEPSLETQTGGSDIGVWHSTQRDVEFQVLYFDVNSVTFAVPLDELGGIHRIAELNHLIGRPDWYLGLQTSREAQLDVVDTAKWVMAEKLQDDSYKEQYQYIVMLGASMWGLASTQLMGTEALNPEMVRWRETAGKRPWLAGMVKEKMCALIHVEALIAMLNAGLDVKALDK</sequence>
<evidence type="ECO:0000313" key="3">
    <source>
        <dbReference type="EMBL" id="NOI81507.1"/>
    </source>
</evidence>
<dbReference type="PIRSF" id="PIRSF020479">
    <property type="entry name" value="UCP020479_CheW"/>
    <property type="match status" value="1"/>
</dbReference>
<dbReference type="PROSITE" id="PS50851">
    <property type="entry name" value="CHEW"/>
    <property type="match status" value="1"/>
</dbReference>
<proteinExistence type="predicted"/>
<dbReference type="EMBL" id="VTXO01000004">
    <property type="protein sequence ID" value="NOI81507.1"/>
    <property type="molecule type" value="Genomic_DNA"/>
</dbReference>